<reference evidence="2 3" key="1">
    <citation type="submission" date="2018-02" db="EMBL/GenBank/DDBJ databases">
        <title>Genomic Encyclopedia of Archaeal and Bacterial Type Strains, Phase II (KMG-II): from individual species to whole genera.</title>
        <authorList>
            <person name="Goeker M."/>
        </authorList>
    </citation>
    <scope>NUCLEOTIDE SEQUENCE [LARGE SCALE GENOMIC DNA]</scope>
    <source>
        <strain evidence="2 3">DSM 21165</strain>
    </source>
</reference>
<dbReference type="Gene3D" id="3.90.550.10">
    <property type="entry name" value="Spore Coat Polysaccharide Biosynthesis Protein SpsA, Chain A"/>
    <property type="match status" value="1"/>
</dbReference>
<evidence type="ECO:0000259" key="1">
    <source>
        <dbReference type="Pfam" id="PF00535"/>
    </source>
</evidence>
<dbReference type="InterPro" id="IPR001173">
    <property type="entry name" value="Glyco_trans_2-like"/>
</dbReference>
<evidence type="ECO:0000313" key="2">
    <source>
        <dbReference type="EMBL" id="PQV47273.1"/>
    </source>
</evidence>
<dbReference type="Proteomes" id="UP000251545">
    <property type="component" value="Unassembled WGS sequence"/>
</dbReference>
<dbReference type="Pfam" id="PF00535">
    <property type="entry name" value="Glycos_transf_2"/>
    <property type="match status" value="1"/>
</dbReference>
<feature type="domain" description="Glycosyltransferase 2-like" evidence="1">
    <location>
        <begin position="12"/>
        <end position="168"/>
    </location>
</feature>
<proteinExistence type="predicted"/>
<dbReference type="EMBL" id="PVEO01000007">
    <property type="protein sequence ID" value="PQV47273.1"/>
    <property type="molecule type" value="Genomic_DNA"/>
</dbReference>
<sequence length="334" mass="38544">MKSTNHTVPLVSIIIPTFNKAKLAIETFKSIANQSYTNWECIIVDDGSVAEDYKVLHAFVKSDKRFSLHKRPINKKKGANACRNYGLSLSKGHYIQFFDSDDVMLENCLEGRVEAIEASTLDLVIFSMGIYCKGGFKNDDTSDVMVNTWETALSAFVGKKRLPWNLQRTLYRASLIKERIIFDENLNRFQDVEFNIRLLSQLKPKFKIFSQIDCVYRRANSSNPRTKSFYKDVFQSIPIFLESIHTEIPSDILEHNRDNLKIWLFNLIGLYANKSLQKGELNTVINVAKEKLYLSNKQKIILNLLFFSKTKLKGIKGVVRLNSYLRKNYIKLNA</sequence>
<organism evidence="2 3">
    <name type="scientific">Jejuia pallidilutea</name>
    <dbReference type="NCBI Taxonomy" id="504487"/>
    <lineage>
        <taxon>Bacteria</taxon>
        <taxon>Pseudomonadati</taxon>
        <taxon>Bacteroidota</taxon>
        <taxon>Flavobacteriia</taxon>
        <taxon>Flavobacteriales</taxon>
        <taxon>Flavobacteriaceae</taxon>
        <taxon>Jejuia</taxon>
    </lineage>
</organism>
<protein>
    <submittedName>
        <fullName evidence="2">Glycosyltransferase involved in cell wall biosynthesis</fullName>
    </submittedName>
</protein>
<comment type="caution">
    <text evidence="2">The sequence shown here is derived from an EMBL/GenBank/DDBJ whole genome shotgun (WGS) entry which is preliminary data.</text>
</comment>
<accession>A0A362WYR0</accession>
<dbReference type="PANTHER" id="PTHR22916">
    <property type="entry name" value="GLYCOSYLTRANSFERASE"/>
    <property type="match status" value="1"/>
</dbReference>
<gene>
    <name evidence="2" type="ORF">CLV33_10755</name>
</gene>
<evidence type="ECO:0000313" key="3">
    <source>
        <dbReference type="Proteomes" id="UP000251545"/>
    </source>
</evidence>
<dbReference type="PANTHER" id="PTHR22916:SF3">
    <property type="entry name" value="UDP-GLCNAC:BETAGAL BETA-1,3-N-ACETYLGLUCOSAMINYLTRANSFERASE-LIKE PROTEIN 1"/>
    <property type="match status" value="1"/>
</dbReference>
<dbReference type="SUPFAM" id="SSF53448">
    <property type="entry name" value="Nucleotide-diphospho-sugar transferases"/>
    <property type="match status" value="1"/>
</dbReference>
<dbReference type="CDD" id="cd00761">
    <property type="entry name" value="Glyco_tranf_GTA_type"/>
    <property type="match status" value="1"/>
</dbReference>
<dbReference type="RefSeq" id="WP_105474141.1">
    <property type="nucleotide sequence ID" value="NZ_PVEO01000007.1"/>
</dbReference>
<dbReference type="InterPro" id="IPR029044">
    <property type="entry name" value="Nucleotide-diphossugar_trans"/>
</dbReference>
<dbReference type="AlphaFoldDB" id="A0A362WYR0"/>
<keyword evidence="2" id="KW-0808">Transferase</keyword>
<name>A0A362WYR0_9FLAO</name>
<dbReference type="GO" id="GO:0016758">
    <property type="term" value="F:hexosyltransferase activity"/>
    <property type="evidence" value="ECO:0007669"/>
    <property type="project" value="UniProtKB-ARBA"/>
</dbReference>